<evidence type="ECO:0000313" key="2">
    <source>
        <dbReference type="EMBL" id="SJM30113.1"/>
    </source>
</evidence>
<feature type="region of interest" description="Disordered" evidence="1">
    <location>
        <begin position="63"/>
        <end position="90"/>
    </location>
</feature>
<protein>
    <submittedName>
        <fullName evidence="2">Uncharacterized protein</fullName>
    </submittedName>
</protein>
<proteinExistence type="predicted"/>
<dbReference type="EMBL" id="FUIG01000019">
    <property type="protein sequence ID" value="SJM30113.1"/>
    <property type="molecule type" value="Genomic_DNA"/>
</dbReference>
<sequence length="90" mass="9759">MTTYAAGLRAYLLWTVGLSRRQNDYSAGVALIFPAAKAGKPANTTSLISPRSLLKRCWPEGNGKGSAAVRHQRSADMSLRSPPRPRCGWS</sequence>
<keyword evidence="3" id="KW-1185">Reference proteome</keyword>
<evidence type="ECO:0000256" key="1">
    <source>
        <dbReference type="SAM" id="MobiDB-lite"/>
    </source>
</evidence>
<evidence type="ECO:0000313" key="3">
    <source>
        <dbReference type="Proteomes" id="UP000245698"/>
    </source>
</evidence>
<organism evidence="2 3">
    <name type="scientific">Mesorhizobium delmotii</name>
    <dbReference type="NCBI Taxonomy" id="1631247"/>
    <lineage>
        <taxon>Bacteria</taxon>
        <taxon>Pseudomonadati</taxon>
        <taxon>Pseudomonadota</taxon>
        <taxon>Alphaproteobacteria</taxon>
        <taxon>Hyphomicrobiales</taxon>
        <taxon>Phyllobacteriaceae</taxon>
        <taxon>Mesorhizobium</taxon>
    </lineage>
</organism>
<accession>A0A2P9AG48</accession>
<reference evidence="3" key="1">
    <citation type="submission" date="2016-12" db="EMBL/GenBank/DDBJ databases">
        <authorList>
            <person name="Brunel B."/>
        </authorList>
    </citation>
    <scope>NUCLEOTIDE SEQUENCE [LARGE SCALE GENOMIC DNA]</scope>
</reference>
<dbReference type="AlphaFoldDB" id="A0A2P9AG48"/>
<name>A0A2P9AG48_9HYPH</name>
<gene>
    <name evidence="2" type="ORF">BQ8482_130012</name>
</gene>
<dbReference type="Proteomes" id="UP000245698">
    <property type="component" value="Unassembled WGS sequence"/>
</dbReference>